<evidence type="ECO:0000313" key="1">
    <source>
        <dbReference type="Proteomes" id="UP000887575"/>
    </source>
</evidence>
<protein>
    <submittedName>
        <fullName evidence="2">Uncharacterized protein</fullName>
    </submittedName>
</protein>
<dbReference type="InterPro" id="IPR029058">
    <property type="entry name" value="AB_hydrolase_fold"/>
</dbReference>
<sequence>MARMYKNEILALHFNMNSAFPSGIDRFSARLRQNCLNFNYQHILIMKIRKHSFNLQYRRKHPDGGHFAAYKLPKTLAGDIFEFIRQQTISKPKKTDEL</sequence>
<evidence type="ECO:0000313" key="2">
    <source>
        <dbReference type="WBParaSite" id="MBELARI_LOCUS20774"/>
    </source>
</evidence>
<name>A0AAF3F2J8_9BILA</name>
<organism evidence="1 2">
    <name type="scientific">Mesorhabditis belari</name>
    <dbReference type="NCBI Taxonomy" id="2138241"/>
    <lineage>
        <taxon>Eukaryota</taxon>
        <taxon>Metazoa</taxon>
        <taxon>Ecdysozoa</taxon>
        <taxon>Nematoda</taxon>
        <taxon>Chromadorea</taxon>
        <taxon>Rhabditida</taxon>
        <taxon>Rhabditina</taxon>
        <taxon>Rhabditomorpha</taxon>
        <taxon>Rhabditoidea</taxon>
        <taxon>Rhabditidae</taxon>
        <taxon>Mesorhabditinae</taxon>
        <taxon>Mesorhabditis</taxon>
    </lineage>
</organism>
<reference evidence="2" key="1">
    <citation type="submission" date="2024-02" db="UniProtKB">
        <authorList>
            <consortium name="WormBaseParasite"/>
        </authorList>
    </citation>
    <scope>IDENTIFICATION</scope>
</reference>
<proteinExistence type="predicted"/>
<accession>A0AAF3F2J8</accession>
<dbReference type="Proteomes" id="UP000887575">
    <property type="component" value="Unassembled WGS sequence"/>
</dbReference>
<dbReference type="Gene3D" id="3.40.50.1820">
    <property type="entry name" value="alpha/beta hydrolase"/>
    <property type="match status" value="1"/>
</dbReference>
<dbReference type="AlphaFoldDB" id="A0AAF3F2J8"/>
<dbReference type="WBParaSite" id="MBELARI_LOCUS20774">
    <property type="protein sequence ID" value="MBELARI_LOCUS20774"/>
    <property type="gene ID" value="MBELARI_LOCUS20774"/>
</dbReference>
<keyword evidence="1" id="KW-1185">Reference proteome</keyword>